<reference evidence="1 2" key="1">
    <citation type="submission" date="2014-09" db="EMBL/GenBank/DDBJ databases">
        <title>Isolation and characterization of Aurantimonas altamirensis ON-56566 from clinical sample following a dog bite.</title>
        <authorList>
            <person name="Eshaghi A."/>
            <person name="Li A."/>
            <person name="Shahinas D."/>
            <person name="Bahn P."/>
            <person name="Kus J.V."/>
            <person name="Patel S.N."/>
        </authorList>
    </citation>
    <scope>NUCLEOTIDE SEQUENCE [LARGE SCALE GENOMIC DNA]</scope>
    <source>
        <strain evidence="1 2">ON-56566</strain>
    </source>
</reference>
<proteinExistence type="predicted"/>
<dbReference type="Gene3D" id="3.60.20.10">
    <property type="entry name" value="Glutamine Phosphoribosylpyrophosphate, subunit 1, domain 1"/>
    <property type="match status" value="1"/>
</dbReference>
<evidence type="ECO:0000313" key="2">
    <source>
        <dbReference type="Proteomes" id="UP000030826"/>
    </source>
</evidence>
<dbReference type="OrthoDB" id="9790012at2"/>
<evidence type="ECO:0000313" key="1">
    <source>
        <dbReference type="EMBL" id="KHJ53632.1"/>
    </source>
</evidence>
<gene>
    <name evidence="1" type="ORF">LA66_17030</name>
</gene>
<dbReference type="PANTHER" id="PTHR39328">
    <property type="entry name" value="BLL2871 PROTEIN"/>
    <property type="match status" value="1"/>
</dbReference>
<dbReference type="SUPFAM" id="SSF56235">
    <property type="entry name" value="N-terminal nucleophile aminohydrolases (Ntn hydrolases)"/>
    <property type="match status" value="1"/>
</dbReference>
<dbReference type="RefSeq" id="WP_039195139.1">
    <property type="nucleotide sequence ID" value="NZ_JAQRFV010000015.1"/>
</dbReference>
<dbReference type="Proteomes" id="UP000030826">
    <property type="component" value="Unassembled WGS sequence"/>
</dbReference>
<organism evidence="1 2">
    <name type="scientific">Aureimonas altamirensis</name>
    <dbReference type="NCBI Taxonomy" id="370622"/>
    <lineage>
        <taxon>Bacteria</taxon>
        <taxon>Pseudomonadati</taxon>
        <taxon>Pseudomonadota</taxon>
        <taxon>Alphaproteobacteria</taxon>
        <taxon>Hyphomicrobiales</taxon>
        <taxon>Aurantimonadaceae</taxon>
        <taxon>Aureimonas</taxon>
    </lineage>
</organism>
<dbReference type="Pfam" id="PF06267">
    <property type="entry name" value="DUF1028"/>
    <property type="match status" value="1"/>
</dbReference>
<dbReference type="AlphaFoldDB" id="A0A0B1Q416"/>
<accession>A0A0B1Q416</accession>
<dbReference type="STRING" id="370622.LA66_17030"/>
<dbReference type="EMBL" id="JRFJ01000005">
    <property type="protein sequence ID" value="KHJ53632.1"/>
    <property type="molecule type" value="Genomic_DNA"/>
</dbReference>
<comment type="caution">
    <text evidence="1">The sequence shown here is derived from an EMBL/GenBank/DDBJ whole genome shotgun (WGS) entry which is preliminary data.</text>
</comment>
<dbReference type="PANTHER" id="PTHR39328:SF1">
    <property type="entry name" value="BLL2871 PROTEIN"/>
    <property type="match status" value="1"/>
</dbReference>
<protein>
    <submittedName>
        <fullName evidence="1">Major pilin protein fimA</fullName>
    </submittedName>
</protein>
<name>A0A0B1Q416_9HYPH</name>
<dbReference type="InterPro" id="IPR029055">
    <property type="entry name" value="Ntn_hydrolases_N"/>
</dbReference>
<dbReference type="InterPro" id="IPR010430">
    <property type="entry name" value="DUF1028"/>
</dbReference>
<sequence length="224" mass="23264">MTFSIVGHCPDTGMFGVAISSSSPAVAARCSFARAGVGAVATQNVTDPRLGPHALDLMARGASPREALAILERSGSHMAFRQVLAVGRSGESAIYSGTEVLGMWSEAQGRDTAAAGNLLADAGVPEVMVQHFSNTEGHLGERLVGALRAGLDAGGEAGPVHSAGLLLVDAQSWPLAELRIDWSEECPIAALEKAWAVYQPQMAAYVTRALDPRQAPSYGVPGDE</sequence>